<name>A0A815C1P8_ADIRI</name>
<feature type="compositionally biased region" description="Polar residues" evidence="1">
    <location>
        <begin position="29"/>
        <end position="41"/>
    </location>
</feature>
<evidence type="ECO:0000313" key="3">
    <source>
        <dbReference type="Proteomes" id="UP000663828"/>
    </source>
</evidence>
<gene>
    <name evidence="2" type="ORF">XAT740_LOCUS27620</name>
</gene>
<reference evidence="2" key="1">
    <citation type="submission" date="2021-02" db="EMBL/GenBank/DDBJ databases">
        <authorList>
            <person name="Nowell W R."/>
        </authorList>
    </citation>
    <scope>NUCLEOTIDE SEQUENCE</scope>
</reference>
<evidence type="ECO:0000256" key="1">
    <source>
        <dbReference type="SAM" id="MobiDB-lite"/>
    </source>
</evidence>
<feature type="region of interest" description="Disordered" evidence="1">
    <location>
        <begin position="435"/>
        <end position="465"/>
    </location>
</feature>
<organism evidence="2 3">
    <name type="scientific">Adineta ricciae</name>
    <name type="common">Rotifer</name>
    <dbReference type="NCBI Taxonomy" id="249248"/>
    <lineage>
        <taxon>Eukaryota</taxon>
        <taxon>Metazoa</taxon>
        <taxon>Spiralia</taxon>
        <taxon>Gnathifera</taxon>
        <taxon>Rotifera</taxon>
        <taxon>Eurotatoria</taxon>
        <taxon>Bdelloidea</taxon>
        <taxon>Adinetida</taxon>
        <taxon>Adinetidae</taxon>
        <taxon>Adineta</taxon>
    </lineage>
</organism>
<feature type="region of interest" description="Disordered" evidence="1">
    <location>
        <begin position="286"/>
        <end position="314"/>
    </location>
</feature>
<proteinExistence type="predicted"/>
<comment type="caution">
    <text evidence="2">The sequence shown here is derived from an EMBL/GenBank/DDBJ whole genome shotgun (WGS) entry which is preliminary data.</text>
</comment>
<sequence>MFASSSITDDNHVLAGSSNFDRYELQNDRANSQQLSSSGHASASLVPEPDLWPHPSKMQRSGSRTSQTFTPSAQFDSNSWNFSSSNVNTDGCRGSHGNVDQLFGTESIVQQAVPRTLGVPRGWHSEIVGSTYSTYKNNIDSQSINDTDRSAYEKQDEYKTLNTADGPPVIFSSSSETNRFLNELPPSSLITSNGTNTRNSAFSEFKNTPIDESFQQDKNVVLTEEQRLAIANIDTQQPPPMILRKKATASDLTYQQNISVRYLQPPTPPPPGPIIIREVRPPPTCPKSPIHIRQRPAPERTPPPLIFRERPPPIPPRPPCQIIEKLLPPPSRPPRRLIVEQLGPCPPKPSDVIIERWLPYRRNDQRRIFYERVPTTPPSPNVLVMHGPPQARIHKEFINQGVSRVDPNYYLQHYGHEINSSQLHSQYSQIIDEATRTLPPPPLPPPPPHPSVEYHTYNPSDSSSHWHPPPSFISNIWERMKSAAPYPPSGPYQNNYPSYNHQGQYPPNNQHNSSYPYINPPLYLSDPRAVSPVAHAWSGHSYQSHSLPSYQSFQPTQTIQVQSDTELHRVLSGLTNGRVPSPLRAY</sequence>
<keyword evidence="3" id="KW-1185">Reference proteome</keyword>
<dbReference type="EMBL" id="CAJNOR010002317">
    <property type="protein sequence ID" value="CAF1277254.1"/>
    <property type="molecule type" value="Genomic_DNA"/>
</dbReference>
<dbReference type="Proteomes" id="UP000663828">
    <property type="component" value="Unassembled WGS sequence"/>
</dbReference>
<protein>
    <submittedName>
        <fullName evidence="2">Uncharacterized protein</fullName>
    </submittedName>
</protein>
<dbReference type="AlphaFoldDB" id="A0A815C1P8"/>
<feature type="compositionally biased region" description="Polar residues" evidence="1">
    <location>
        <begin position="58"/>
        <end position="76"/>
    </location>
</feature>
<feature type="compositionally biased region" description="Pro residues" evidence="1">
    <location>
        <begin position="438"/>
        <end position="450"/>
    </location>
</feature>
<accession>A0A815C1P8</accession>
<feature type="region of interest" description="Disordered" evidence="1">
    <location>
        <begin position="29"/>
        <end position="77"/>
    </location>
</feature>
<evidence type="ECO:0000313" key="2">
    <source>
        <dbReference type="EMBL" id="CAF1277254.1"/>
    </source>
</evidence>